<reference evidence="1 2" key="1">
    <citation type="journal article" date="2016" name="Nat. Commun.">
        <title>Thousands of microbial genomes shed light on interconnected biogeochemical processes in an aquifer system.</title>
        <authorList>
            <person name="Anantharaman K."/>
            <person name="Brown C.T."/>
            <person name="Hug L.A."/>
            <person name="Sharon I."/>
            <person name="Castelle C.J."/>
            <person name="Probst A.J."/>
            <person name="Thomas B.C."/>
            <person name="Singh A."/>
            <person name="Wilkins M.J."/>
            <person name="Karaoz U."/>
            <person name="Brodie E.L."/>
            <person name="Williams K.H."/>
            <person name="Hubbard S.S."/>
            <person name="Banfield J.F."/>
        </authorList>
    </citation>
    <scope>NUCLEOTIDE SEQUENCE [LARGE SCALE GENOMIC DNA]</scope>
</reference>
<dbReference type="InterPro" id="IPR035093">
    <property type="entry name" value="RelE/ParE_toxin_dom_sf"/>
</dbReference>
<dbReference type="Proteomes" id="UP000179266">
    <property type="component" value="Unassembled WGS sequence"/>
</dbReference>
<dbReference type="SUPFAM" id="SSF143011">
    <property type="entry name" value="RelE-like"/>
    <property type="match status" value="1"/>
</dbReference>
<organism evidence="1 2">
    <name type="scientific">Candidatus Schekmanbacteria bacterium RBG_13_48_7</name>
    <dbReference type="NCBI Taxonomy" id="1817878"/>
    <lineage>
        <taxon>Bacteria</taxon>
        <taxon>Candidatus Schekmaniibacteriota</taxon>
    </lineage>
</organism>
<comment type="caution">
    <text evidence="1">The sequence shown here is derived from an EMBL/GenBank/DDBJ whole genome shotgun (WGS) entry which is preliminary data.</text>
</comment>
<dbReference type="AlphaFoldDB" id="A0A1F7RUV9"/>
<accession>A0A1F7RUV9</accession>
<evidence type="ECO:0008006" key="3">
    <source>
        <dbReference type="Google" id="ProtNLM"/>
    </source>
</evidence>
<gene>
    <name evidence="1" type="ORF">A2161_21370</name>
</gene>
<proteinExistence type="predicted"/>
<evidence type="ECO:0000313" key="2">
    <source>
        <dbReference type="Proteomes" id="UP000179266"/>
    </source>
</evidence>
<dbReference type="Gene3D" id="3.30.2310.20">
    <property type="entry name" value="RelE-like"/>
    <property type="match status" value="1"/>
</dbReference>
<sequence>MVVYEENVEKSVAKGSLPKDVFERFNNVFISLDTTHDLSLFDIKKLKSSEKRTYYRVRKGKFRAIFYIENNNFYVISIAMREEVYDRWE</sequence>
<evidence type="ECO:0000313" key="1">
    <source>
        <dbReference type="EMBL" id="OGL45211.1"/>
    </source>
</evidence>
<name>A0A1F7RUV9_9BACT</name>
<protein>
    <recommendedName>
        <fullName evidence="3">Plasmid stabilization protein</fullName>
    </recommendedName>
</protein>
<dbReference type="EMBL" id="MGDD01000190">
    <property type="protein sequence ID" value="OGL45211.1"/>
    <property type="molecule type" value="Genomic_DNA"/>
</dbReference>